<sequence length="112" mass="13244">MRKSCCSSTGYWHGCVRCYTHSLDLSIVNGESMDERYERTLRVSGKIRRHGYRFIEKWKCDFDREYSENEQMKTYIKEVTKDWHTPLNRRDAFFSGRTDSTIVCLVQVSGGL</sequence>
<keyword evidence="2" id="KW-1185">Reference proteome</keyword>
<dbReference type="EMBL" id="NNAY01005302">
    <property type="protein sequence ID" value="OXU16772.1"/>
    <property type="molecule type" value="Genomic_DNA"/>
</dbReference>
<name>A0A232EEN5_9HYME</name>
<comment type="caution">
    <text evidence="1">The sequence shown here is derived from an EMBL/GenBank/DDBJ whole genome shotgun (WGS) entry which is preliminary data.</text>
</comment>
<gene>
    <name evidence="1" type="ORF">TSAR_012595</name>
</gene>
<reference evidence="1 2" key="1">
    <citation type="journal article" date="2017" name="Curr. Biol.">
        <title>The Evolution of Venom by Co-option of Single-Copy Genes.</title>
        <authorList>
            <person name="Martinson E.O."/>
            <person name="Mrinalini"/>
            <person name="Kelkar Y.D."/>
            <person name="Chang C.H."/>
            <person name="Werren J.H."/>
        </authorList>
    </citation>
    <scope>NUCLEOTIDE SEQUENCE [LARGE SCALE GENOMIC DNA]</scope>
    <source>
        <strain evidence="1 2">Alberta</strain>
        <tissue evidence="1">Whole body</tissue>
    </source>
</reference>
<evidence type="ECO:0000313" key="1">
    <source>
        <dbReference type="EMBL" id="OXU16772.1"/>
    </source>
</evidence>
<protein>
    <submittedName>
        <fullName evidence="1">Uncharacterized protein</fullName>
    </submittedName>
</protein>
<accession>A0A232EEN5</accession>
<dbReference type="Gene3D" id="3.40.960.10">
    <property type="entry name" value="VSR Endonuclease"/>
    <property type="match status" value="1"/>
</dbReference>
<dbReference type="STRING" id="543379.A0A232EEN5"/>
<proteinExistence type="predicted"/>
<evidence type="ECO:0000313" key="2">
    <source>
        <dbReference type="Proteomes" id="UP000215335"/>
    </source>
</evidence>
<organism evidence="1 2">
    <name type="scientific">Trichomalopsis sarcophagae</name>
    <dbReference type="NCBI Taxonomy" id="543379"/>
    <lineage>
        <taxon>Eukaryota</taxon>
        <taxon>Metazoa</taxon>
        <taxon>Ecdysozoa</taxon>
        <taxon>Arthropoda</taxon>
        <taxon>Hexapoda</taxon>
        <taxon>Insecta</taxon>
        <taxon>Pterygota</taxon>
        <taxon>Neoptera</taxon>
        <taxon>Endopterygota</taxon>
        <taxon>Hymenoptera</taxon>
        <taxon>Apocrita</taxon>
        <taxon>Proctotrupomorpha</taxon>
        <taxon>Chalcidoidea</taxon>
        <taxon>Pteromalidae</taxon>
        <taxon>Pteromalinae</taxon>
        <taxon>Trichomalopsis</taxon>
    </lineage>
</organism>
<dbReference type="AlphaFoldDB" id="A0A232EEN5"/>
<dbReference type="Proteomes" id="UP000215335">
    <property type="component" value="Unassembled WGS sequence"/>
</dbReference>